<comment type="subcellular location">
    <subcellularLocation>
        <location evidence="1">Fimbrium</location>
    </subcellularLocation>
</comment>
<proteinExistence type="inferred from homology"/>
<feature type="domain" description="MrkD-like receptor binding" evidence="6">
    <location>
        <begin position="41"/>
        <end position="141"/>
    </location>
</feature>
<dbReference type="Gene3D" id="2.60.40.3310">
    <property type="match status" value="1"/>
</dbReference>
<name>A0A7Y7W953_9PSED</name>
<dbReference type="SUPFAM" id="SSF49401">
    <property type="entry name" value="Bacterial adhesins"/>
    <property type="match status" value="1"/>
</dbReference>
<organism evidence="7 8">
    <name type="scientific">Pseudomonas gingeri</name>
    <dbReference type="NCBI Taxonomy" id="117681"/>
    <lineage>
        <taxon>Bacteria</taxon>
        <taxon>Pseudomonadati</taxon>
        <taxon>Pseudomonadota</taxon>
        <taxon>Gammaproteobacteria</taxon>
        <taxon>Pseudomonadales</taxon>
        <taxon>Pseudomonadaceae</taxon>
        <taxon>Pseudomonas</taxon>
    </lineage>
</organism>
<dbReference type="GO" id="GO:0009289">
    <property type="term" value="C:pilus"/>
    <property type="evidence" value="ECO:0007669"/>
    <property type="project" value="UniProtKB-SubCell"/>
</dbReference>
<evidence type="ECO:0000259" key="6">
    <source>
        <dbReference type="Pfam" id="PF22003"/>
    </source>
</evidence>
<accession>A0A7Y7W953</accession>
<feature type="chain" id="PRO_5030730131" evidence="4">
    <location>
        <begin position="23"/>
        <end position="317"/>
    </location>
</feature>
<dbReference type="RefSeq" id="WP_177143054.1">
    <property type="nucleotide sequence ID" value="NZ_JACAPU010000001.1"/>
</dbReference>
<comment type="similarity">
    <text evidence="2">Belongs to the fimbrial protein family.</text>
</comment>
<dbReference type="Pfam" id="PF22003">
    <property type="entry name" value="MrkDrd"/>
    <property type="match status" value="1"/>
</dbReference>
<dbReference type="AlphaFoldDB" id="A0A7Y7W953"/>
<evidence type="ECO:0000256" key="2">
    <source>
        <dbReference type="ARBA" id="ARBA00006671"/>
    </source>
</evidence>
<sequence length="317" mass="32997">MKSAIPSVFALLALLLPMAAQAACNYYPNNPRNGATFPATISVPSSVAVGTLIAKAAFSGAYPSGVSTCTPPIMQQTTGRYTTADSVTLPGVGGVYRTNVPGVGIRVYATLRWGSPHLIPLHSSSTALTYTSYEHTVFTMEAQFYKIGNVSNGTVPSGNLMVNNWDGRTIHTALLNNSVSFVSPTATCDLAAGDVNRTIPLDPVRISNFTGTWLGKKTFDISASCSNASNVTFRFTGTPASGNSALFASTGDARGVGLWLYSRIGGVESTLSHNGTRTVAVSGNRAVLPLGAAYHKTTGALTKGSLASAVTVNITYN</sequence>
<comment type="caution">
    <text evidence="7">The sequence shown here is derived from an EMBL/GenBank/DDBJ whole genome shotgun (WGS) entry which is preliminary data.</text>
</comment>
<evidence type="ECO:0000256" key="3">
    <source>
        <dbReference type="ARBA" id="ARBA00023263"/>
    </source>
</evidence>
<reference evidence="7 8" key="1">
    <citation type="submission" date="2020-04" db="EMBL/GenBank/DDBJ databases">
        <title>Molecular characterization of pseudomonads from Agaricus bisporus reveal novel blotch 2 pathogens in Western Europe.</title>
        <authorList>
            <person name="Taparia T."/>
            <person name="Krijger M."/>
            <person name="Haynes E."/>
            <person name="Elpinstone J.G."/>
            <person name="Noble R."/>
            <person name="Van Der Wolf J."/>
        </authorList>
    </citation>
    <scope>NUCLEOTIDE SEQUENCE [LARGE SCALE GENOMIC DNA]</scope>
    <source>
        <strain evidence="7 8">F1001</strain>
    </source>
</reference>
<keyword evidence="4" id="KW-0732">Signal</keyword>
<feature type="domain" description="Fimbrial-type adhesion" evidence="5">
    <location>
        <begin position="185"/>
        <end position="316"/>
    </location>
</feature>
<evidence type="ECO:0000313" key="8">
    <source>
        <dbReference type="Proteomes" id="UP000582981"/>
    </source>
</evidence>
<dbReference type="Proteomes" id="UP000582981">
    <property type="component" value="Unassembled WGS sequence"/>
</dbReference>
<evidence type="ECO:0000259" key="5">
    <source>
        <dbReference type="Pfam" id="PF00419"/>
    </source>
</evidence>
<protein>
    <submittedName>
        <fullName evidence="7">Fimbrial protein</fullName>
    </submittedName>
</protein>
<evidence type="ECO:0000256" key="1">
    <source>
        <dbReference type="ARBA" id="ARBA00004561"/>
    </source>
</evidence>
<dbReference type="GO" id="GO:0043709">
    <property type="term" value="P:cell adhesion involved in single-species biofilm formation"/>
    <property type="evidence" value="ECO:0007669"/>
    <property type="project" value="TreeGrafter"/>
</dbReference>
<evidence type="ECO:0000256" key="4">
    <source>
        <dbReference type="SAM" id="SignalP"/>
    </source>
</evidence>
<dbReference type="InterPro" id="IPR008966">
    <property type="entry name" value="Adhesion_dom_sf"/>
</dbReference>
<dbReference type="PANTHER" id="PTHR33420">
    <property type="entry name" value="FIMBRIAL SUBUNIT ELFA-RELATED"/>
    <property type="match status" value="1"/>
</dbReference>
<evidence type="ECO:0000313" key="7">
    <source>
        <dbReference type="EMBL" id="NWB45037.1"/>
    </source>
</evidence>
<dbReference type="Pfam" id="PF00419">
    <property type="entry name" value="Fimbrial"/>
    <property type="match status" value="1"/>
</dbReference>
<dbReference type="InterPro" id="IPR054160">
    <property type="entry name" value="MrkD_recept-bd"/>
</dbReference>
<dbReference type="PANTHER" id="PTHR33420:SF14">
    <property type="entry name" value="TYPE 1 FIMBRIN D-MANNOSE SPECIFIC ADHESIN"/>
    <property type="match status" value="1"/>
</dbReference>
<dbReference type="InterPro" id="IPR000259">
    <property type="entry name" value="Adhesion_dom_fimbrial"/>
</dbReference>
<dbReference type="EMBL" id="JACAPU010000001">
    <property type="protein sequence ID" value="NWB45037.1"/>
    <property type="molecule type" value="Genomic_DNA"/>
</dbReference>
<gene>
    <name evidence="7" type="ORF">HX829_00900</name>
</gene>
<dbReference type="InterPro" id="IPR036937">
    <property type="entry name" value="Adhesion_dom_fimbrial_sf"/>
</dbReference>
<keyword evidence="3" id="KW-0281">Fimbrium</keyword>
<dbReference type="InterPro" id="IPR050263">
    <property type="entry name" value="Bact_Fimbrial_Adh_Pro"/>
</dbReference>
<dbReference type="Gene3D" id="2.60.40.1090">
    <property type="entry name" value="Fimbrial-type adhesion domain"/>
    <property type="match status" value="1"/>
</dbReference>
<feature type="signal peptide" evidence="4">
    <location>
        <begin position="1"/>
        <end position="22"/>
    </location>
</feature>